<comment type="caution">
    <text evidence="1">The sequence shown here is derived from an EMBL/GenBank/DDBJ whole genome shotgun (WGS) entry which is preliminary data.</text>
</comment>
<protein>
    <submittedName>
        <fullName evidence="1">Uncharacterized protein</fullName>
    </submittedName>
</protein>
<reference evidence="2" key="1">
    <citation type="journal article" date="2019" name="Int. J. Syst. Evol. Microbiol.">
        <title>The Global Catalogue of Microorganisms (GCM) 10K type strain sequencing project: providing services to taxonomists for standard genome sequencing and annotation.</title>
        <authorList>
            <consortium name="The Broad Institute Genomics Platform"/>
            <consortium name="The Broad Institute Genome Sequencing Center for Infectious Disease"/>
            <person name="Wu L."/>
            <person name="Ma J."/>
        </authorList>
    </citation>
    <scope>NUCLEOTIDE SEQUENCE [LARGE SCALE GENOMIC DNA]</scope>
    <source>
        <strain evidence="2">JCM 11136</strain>
    </source>
</reference>
<organism evidence="1 2">
    <name type="scientific">Nonomuraea longicatena</name>
    <dbReference type="NCBI Taxonomy" id="83682"/>
    <lineage>
        <taxon>Bacteria</taxon>
        <taxon>Bacillati</taxon>
        <taxon>Actinomycetota</taxon>
        <taxon>Actinomycetes</taxon>
        <taxon>Streptosporangiales</taxon>
        <taxon>Streptosporangiaceae</taxon>
        <taxon>Nonomuraea</taxon>
    </lineage>
</organism>
<accession>A0ABP4BND2</accession>
<dbReference type="Proteomes" id="UP001501578">
    <property type="component" value="Unassembled WGS sequence"/>
</dbReference>
<dbReference type="RefSeq" id="WP_343955027.1">
    <property type="nucleotide sequence ID" value="NZ_BAAAHQ010000054.1"/>
</dbReference>
<dbReference type="EMBL" id="BAAAHQ010000054">
    <property type="protein sequence ID" value="GAA0952479.1"/>
    <property type="molecule type" value="Genomic_DNA"/>
</dbReference>
<keyword evidence="2" id="KW-1185">Reference proteome</keyword>
<evidence type="ECO:0000313" key="2">
    <source>
        <dbReference type="Proteomes" id="UP001501578"/>
    </source>
</evidence>
<sequence length="320" mass="35700">MELRVGDLVEVRSEEEILATLDERGELDSLPFMPEMLRFCGQRMTVHKVAHKLCDTISKGRMRRMDSAVHLTGARCDGGAHGGCGTACSLYWKHAWLKKVTPGEPAGLVRPAQKLLPLLESNTLKSPQRYSCQATELLRAAPTCVRFSDVGQYVTDVRSGNAGVLKTGRSIVVGLFNHWQRVSRRLPGWLRIRNGINWGFVPGGPHKRTPTGSLGLQPGDLVRVRPKAEIIATLDGERHNRGLGFEEEMARHCGRVTRVRSRVDVCVDEVTGELLTMKTPCITLEDVVCAGAYSANCPREFVPFWREIWLERVPESENHP</sequence>
<proteinExistence type="predicted"/>
<evidence type="ECO:0000313" key="1">
    <source>
        <dbReference type="EMBL" id="GAA0952479.1"/>
    </source>
</evidence>
<name>A0ABP4BND2_9ACTN</name>
<gene>
    <name evidence="1" type="ORF">GCM10009560_74260</name>
</gene>